<sequence length="162" mass="19236">MKIENHEVDVITIYNSDEVPFFLQEKYGKLGAGAIYCRTNDSNTPKNLTATDKETELLWKKRFHEDTDIMDRFMYLMKREINNWEYVENNEFIGFLYKKDPDFKIVLVDNGETNYTVETYSLKQIRLDLSFQSIQFRYRDVLIETILGIWLDGGRILVPVPE</sequence>
<reference evidence="1" key="1">
    <citation type="submission" date="2020-10" db="EMBL/GenBank/DDBJ databases">
        <authorList>
            <person name="Gilroy R."/>
        </authorList>
    </citation>
    <scope>NUCLEOTIDE SEQUENCE</scope>
    <source>
        <strain evidence="1">C6-149</strain>
    </source>
</reference>
<accession>A0A9D9E812</accession>
<organism evidence="1 2">
    <name type="scientific">Candidatus Gallilactobacillus intestinavium</name>
    <dbReference type="NCBI Taxonomy" id="2840838"/>
    <lineage>
        <taxon>Bacteria</taxon>
        <taxon>Bacillati</taxon>
        <taxon>Bacillota</taxon>
        <taxon>Bacilli</taxon>
        <taxon>Lactobacillales</taxon>
        <taxon>Lactobacillaceae</taxon>
        <taxon>Lactobacillaceae incertae sedis</taxon>
        <taxon>Candidatus Gallilactobacillus</taxon>
    </lineage>
</organism>
<reference evidence="1" key="2">
    <citation type="journal article" date="2021" name="PeerJ">
        <title>Extensive microbial diversity within the chicken gut microbiome revealed by metagenomics and culture.</title>
        <authorList>
            <person name="Gilroy R."/>
            <person name="Ravi A."/>
            <person name="Getino M."/>
            <person name="Pursley I."/>
            <person name="Horton D.L."/>
            <person name="Alikhan N.F."/>
            <person name="Baker D."/>
            <person name="Gharbi K."/>
            <person name="Hall N."/>
            <person name="Watson M."/>
            <person name="Adriaenssens E.M."/>
            <person name="Foster-Nyarko E."/>
            <person name="Jarju S."/>
            <person name="Secka A."/>
            <person name="Antonio M."/>
            <person name="Oren A."/>
            <person name="Chaudhuri R.R."/>
            <person name="La Ragione R."/>
            <person name="Hildebrand F."/>
            <person name="Pallen M.J."/>
        </authorList>
    </citation>
    <scope>NUCLEOTIDE SEQUENCE</scope>
    <source>
        <strain evidence="1">C6-149</strain>
    </source>
</reference>
<evidence type="ECO:0000313" key="2">
    <source>
        <dbReference type="Proteomes" id="UP000823614"/>
    </source>
</evidence>
<dbReference type="Proteomes" id="UP000823614">
    <property type="component" value="Unassembled WGS sequence"/>
</dbReference>
<gene>
    <name evidence="1" type="ORF">IAA89_03940</name>
</gene>
<evidence type="ECO:0000313" key="1">
    <source>
        <dbReference type="EMBL" id="MBO8441581.1"/>
    </source>
</evidence>
<dbReference type="EMBL" id="JADIMP010000062">
    <property type="protein sequence ID" value="MBO8441581.1"/>
    <property type="molecule type" value="Genomic_DNA"/>
</dbReference>
<protein>
    <submittedName>
        <fullName evidence="1">Uncharacterized protein</fullName>
    </submittedName>
</protein>
<proteinExistence type="predicted"/>
<dbReference type="AlphaFoldDB" id="A0A9D9E812"/>
<name>A0A9D9E812_9LACO</name>
<comment type="caution">
    <text evidence="1">The sequence shown here is derived from an EMBL/GenBank/DDBJ whole genome shotgun (WGS) entry which is preliminary data.</text>
</comment>